<protein>
    <recommendedName>
        <fullName evidence="11">Aminopeptidase</fullName>
        <ecNumber evidence="11">3.4.11.-</ecNumber>
    </recommendedName>
</protein>
<feature type="site" description="Transition state stabilizer" evidence="10">
    <location>
        <position position="276"/>
    </location>
</feature>
<keyword evidence="2 11" id="KW-0031">Aminopeptidase</keyword>
<dbReference type="Proteomes" id="UP001201980">
    <property type="component" value="Unassembled WGS sequence"/>
</dbReference>
<dbReference type="Pfam" id="PF11838">
    <property type="entry name" value="ERAP1_C"/>
    <property type="match status" value="1"/>
</dbReference>
<keyword evidence="3 11" id="KW-0645">Protease</keyword>
<evidence type="ECO:0000313" key="15">
    <source>
        <dbReference type="EMBL" id="KAJ2904318.1"/>
    </source>
</evidence>
<evidence type="ECO:0000256" key="11">
    <source>
        <dbReference type="RuleBase" id="RU364040"/>
    </source>
</evidence>
<dbReference type="Gene3D" id="2.60.40.1910">
    <property type="match status" value="1"/>
</dbReference>
<dbReference type="GO" id="GO:0005737">
    <property type="term" value="C:cytoplasm"/>
    <property type="evidence" value="ECO:0007669"/>
    <property type="project" value="TreeGrafter"/>
</dbReference>
<dbReference type="AlphaFoldDB" id="A0AAD5RVF4"/>
<dbReference type="PANTHER" id="PTHR11533">
    <property type="entry name" value="PROTEASE M1 ZINC METALLOPROTEASE"/>
    <property type="match status" value="1"/>
</dbReference>
<evidence type="ECO:0000256" key="2">
    <source>
        <dbReference type="ARBA" id="ARBA00022438"/>
    </source>
</evidence>
<dbReference type="InterPro" id="IPR050344">
    <property type="entry name" value="Peptidase_M1_aminopeptidases"/>
</dbReference>
<feature type="domain" description="ERAP1-like C-terminal" evidence="13">
    <location>
        <begin position="413"/>
        <end position="730"/>
    </location>
</feature>
<dbReference type="Pfam" id="PF01433">
    <property type="entry name" value="Peptidase_M1"/>
    <property type="match status" value="1"/>
</dbReference>
<dbReference type="InterPro" id="IPR027268">
    <property type="entry name" value="Peptidase_M4/M1_CTD_sf"/>
</dbReference>
<evidence type="ECO:0000256" key="7">
    <source>
        <dbReference type="ARBA" id="ARBA00023049"/>
    </source>
</evidence>
<evidence type="ECO:0000256" key="3">
    <source>
        <dbReference type="ARBA" id="ARBA00022670"/>
    </source>
</evidence>
<keyword evidence="4 9" id="KW-0479">Metal-binding</keyword>
<comment type="caution">
    <text evidence="15">The sequence shown here is derived from an EMBL/GenBank/DDBJ whole genome shotgun (WGS) entry which is preliminary data.</text>
</comment>
<feature type="binding site" evidence="9">
    <location>
        <position position="194"/>
    </location>
    <ligand>
        <name>Zn(2+)</name>
        <dbReference type="ChEBI" id="CHEBI:29105"/>
        <note>catalytic</note>
    </ligand>
</feature>
<keyword evidence="6 9" id="KW-0862">Zinc</keyword>
<evidence type="ECO:0000256" key="8">
    <source>
        <dbReference type="PIRSR" id="PIRSR634016-1"/>
    </source>
</evidence>
<evidence type="ECO:0000256" key="5">
    <source>
        <dbReference type="ARBA" id="ARBA00022801"/>
    </source>
</evidence>
<keyword evidence="5 11" id="KW-0378">Hydrolase</keyword>
<dbReference type="SUPFAM" id="SSF55486">
    <property type="entry name" value="Metalloproteases ('zincins'), catalytic domain"/>
    <property type="match status" value="1"/>
</dbReference>
<dbReference type="EC" id="3.4.11.-" evidence="11"/>
<keyword evidence="7 11" id="KW-0482">Metalloprotease</keyword>
<evidence type="ECO:0000256" key="4">
    <source>
        <dbReference type="ARBA" id="ARBA00022723"/>
    </source>
</evidence>
<dbReference type="Gene3D" id="1.10.390.10">
    <property type="entry name" value="Neutral Protease Domain 2"/>
    <property type="match status" value="1"/>
</dbReference>
<dbReference type="InterPro" id="IPR001930">
    <property type="entry name" value="Peptidase_M1"/>
</dbReference>
<evidence type="ECO:0000259" key="12">
    <source>
        <dbReference type="Pfam" id="PF01433"/>
    </source>
</evidence>
<dbReference type="InterPro" id="IPR024571">
    <property type="entry name" value="ERAP1-like_C_dom"/>
</dbReference>
<evidence type="ECO:0000259" key="13">
    <source>
        <dbReference type="Pfam" id="PF11838"/>
    </source>
</evidence>
<feature type="domain" description="Peptidase M1 membrane alanine aminopeptidase" evidence="12">
    <location>
        <begin position="185"/>
        <end position="335"/>
    </location>
</feature>
<dbReference type="GO" id="GO:0008270">
    <property type="term" value="F:zinc ion binding"/>
    <property type="evidence" value="ECO:0007669"/>
    <property type="project" value="UniProtKB-UniRule"/>
</dbReference>
<name>A0AAD5RVF4_9PEZI</name>
<proteinExistence type="inferred from homology"/>
<organism evidence="15 16">
    <name type="scientific">Zalerion maritima</name>
    <dbReference type="NCBI Taxonomy" id="339359"/>
    <lineage>
        <taxon>Eukaryota</taxon>
        <taxon>Fungi</taxon>
        <taxon>Dikarya</taxon>
        <taxon>Ascomycota</taxon>
        <taxon>Pezizomycotina</taxon>
        <taxon>Sordariomycetes</taxon>
        <taxon>Lulworthiomycetidae</taxon>
        <taxon>Lulworthiales</taxon>
        <taxon>Lulworthiaceae</taxon>
        <taxon>Zalerion</taxon>
    </lineage>
</organism>
<dbReference type="EMBL" id="JAKWBI020000057">
    <property type="protein sequence ID" value="KAJ2904318.1"/>
    <property type="molecule type" value="Genomic_DNA"/>
</dbReference>
<feature type="domain" description="Aminopeptidase N-like N-terminal" evidence="14">
    <location>
        <begin position="35"/>
        <end position="107"/>
    </location>
</feature>
<evidence type="ECO:0000259" key="14">
    <source>
        <dbReference type="Pfam" id="PF17900"/>
    </source>
</evidence>
<feature type="binding site" evidence="9">
    <location>
        <position position="213"/>
    </location>
    <ligand>
        <name>Zn(2+)</name>
        <dbReference type="ChEBI" id="CHEBI:29105"/>
        <note>catalytic</note>
    </ligand>
</feature>
<evidence type="ECO:0000256" key="6">
    <source>
        <dbReference type="ARBA" id="ARBA00022833"/>
    </source>
</evidence>
<evidence type="ECO:0000256" key="9">
    <source>
        <dbReference type="PIRSR" id="PIRSR634016-3"/>
    </source>
</evidence>
<dbReference type="InterPro" id="IPR045357">
    <property type="entry name" value="Aminopeptidase_N-like_N"/>
</dbReference>
<dbReference type="GO" id="GO:0006508">
    <property type="term" value="P:proteolysis"/>
    <property type="evidence" value="ECO:0007669"/>
    <property type="project" value="UniProtKB-KW"/>
</dbReference>
<dbReference type="GO" id="GO:0043171">
    <property type="term" value="P:peptide catabolic process"/>
    <property type="evidence" value="ECO:0007669"/>
    <property type="project" value="TreeGrafter"/>
</dbReference>
<reference evidence="15" key="1">
    <citation type="submission" date="2022-07" db="EMBL/GenBank/DDBJ databases">
        <title>Draft genome sequence of Zalerion maritima ATCC 34329, a (micro)plastics degrading marine fungus.</title>
        <authorList>
            <person name="Paco A."/>
            <person name="Goncalves M.F.M."/>
            <person name="Rocha-Santos T.A.P."/>
            <person name="Alves A."/>
        </authorList>
    </citation>
    <scope>NUCLEOTIDE SEQUENCE</scope>
    <source>
        <strain evidence="15">ATCC 34329</strain>
    </source>
</reference>
<accession>A0AAD5RVF4</accession>
<comment type="similarity">
    <text evidence="1 11">Belongs to the peptidase M1 family.</text>
</comment>
<feature type="active site" description="Proton acceptor" evidence="8">
    <location>
        <position position="191"/>
    </location>
</feature>
<dbReference type="InterPro" id="IPR034016">
    <property type="entry name" value="M1_APN-typ"/>
</dbReference>
<dbReference type="InterPro" id="IPR042097">
    <property type="entry name" value="Aminopeptidase_N-like_N_sf"/>
</dbReference>
<dbReference type="GO" id="GO:0070006">
    <property type="term" value="F:metalloaminopeptidase activity"/>
    <property type="evidence" value="ECO:0007669"/>
    <property type="project" value="TreeGrafter"/>
</dbReference>
<comment type="cofactor">
    <cofactor evidence="9 11">
        <name>Zn(2+)</name>
        <dbReference type="ChEBI" id="CHEBI:29105"/>
    </cofactor>
    <text evidence="9 11">Binds 1 zinc ion per subunit.</text>
</comment>
<evidence type="ECO:0000256" key="10">
    <source>
        <dbReference type="PIRSR" id="PIRSR634016-4"/>
    </source>
</evidence>
<dbReference type="Pfam" id="PF17900">
    <property type="entry name" value="Peptidase_M1_N"/>
    <property type="match status" value="1"/>
</dbReference>
<evidence type="ECO:0000256" key="1">
    <source>
        <dbReference type="ARBA" id="ARBA00010136"/>
    </source>
</evidence>
<dbReference type="GO" id="GO:0016020">
    <property type="term" value="C:membrane"/>
    <property type="evidence" value="ECO:0007669"/>
    <property type="project" value="TreeGrafter"/>
</dbReference>
<dbReference type="SUPFAM" id="SSF63737">
    <property type="entry name" value="Leukotriene A4 hydrolase N-terminal domain"/>
    <property type="match status" value="1"/>
</dbReference>
<dbReference type="CDD" id="cd09601">
    <property type="entry name" value="M1_APN-Q_like"/>
    <property type="match status" value="1"/>
</dbReference>
<sequence length="752" mass="84617">MLNWMTFKEAKESLLLLLPEELAAGEQVSLGDGYELKVASTFLEPTYARQVFPCFDEPHLKAEFTVSASVALDLVCISNMPIDREKTLSESKKLVVFQKSPPMSTYLVGLVAGPFSRVASTQSRIPLSILYPIACEVQDTEFALDVASRGFQLFEELFDFPYPLPKLDLVTVPALSVAGMEGIITDTVLHELAHMWFGNLVTMKDWEGLWLKEGLATLMSTFACAKIFQNWYPWNLFVAKHLQRALDLNALHTSRPLESIVQDSTSAKQMYDQISYDKAACVFKMILDELGEEMFLEGLGIYLHRHKFGIAESEDLWRAWEDCAGAEVVKKMRVWTRAAGFPVLEVTEQLDGDGGLATFHFRQQRFLASGLVDECSPDEQIYPLRIAIRTIDKVKEVEMNDREMVVQAGPTSLLKVNTNHGGFFRTSYSPKSLQNIIAAASGGQLNFKDCIGLTCDLGALVAAGIKPTSDLLDLCFGLLNSGSFYVWETINDHLRIIRTVWKFHGDKLTESLNKAMLKITGRKARELGWEDWDHDGPLSITSRTWKVSLFLGAGLAGDETTIAESQRLFERHMSSDKNAIPAFLRGAVLCVVAAHGGPEELQNLVKIWEDSMYSDVAVLQCLGLVNSAELVREVIDLNLNTHVKIQHWPVSLSFLSLTSHGAITLWKWAEMNWDKIEEKAPVNILGKIVSIILVGLHTEKQEAEVREFFAARDTTKYRLALEEGLERMRNRKRWAERDLQNVTAWLEKHGYL</sequence>
<dbReference type="PANTHER" id="PTHR11533:SF174">
    <property type="entry name" value="PUROMYCIN-SENSITIVE AMINOPEPTIDASE-RELATED"/>
    <property type="match status" value="1"/>
</dbReference>
<dbReference type="GO" id="GO:0042277">
    <property type="term" value="F:peptide binding"/>
    <property type="evidence" value="ECO:0007669"/>
    <property type="project" value="TreeGrafter"/>
</dbReference>
<dbReference type="Gene3D" id="2.60.40.1730">
    <property type="entry name" value="tricorn interacting facor f3 domain"/>
    <property type="match status" value="1"/>
</dbReference>
<gene>
    <name evidence="15" type="ORF">MKZ38_008377</name>
</gene>
<feature type="binding site" evidence="9">
    <location>
        <position position="190"/>
    </location>
    <ligand>
        <name>Zn(2+)</name>
        <dbReference type="ChEBI" id="CHEBI:29105"/>
        <note>catalytic</note>
    </ligand>
</feature>
<dbReference type="InterPro" id="IPR014782">
    <property type="entry name" value="Peptidase_M1_dom"/>
</dbReference>
<evidence type="ECO:0000313" key="16">
    <source>
        <dbReference type="Proteomes" id="UP001201980"/>
    </source>
</evidence>
<keyword evidence="16" id="KW-1185">Reference proteome</keyword>
<dbReference type="Gene3D" id="1.25.50.20">
    <property type="match status" value="1"/>
</dbReference>
<dbReference type="PRINTS" id="PR00756">
    <property type="entry name" value="ALADIPTASE"/>
</dbReference>